<evidence type="ECO:0000313" key="1">
    <source>
        <dbReference type="EMBL" id="ETJ43876.1"/>
    </source>
</evidence>
<protein>
    <submittedName>
        <fullName evidence="1">Uncharacterized protein</fullName>
    </submittedName>
</protein>
<reference evidence="1" key="1">
    <citation type="submission" date="2013-12" db="EMBL/GenBank/DDBJ databases">
        <title>A Varibaculum cambriense genome reconstructed from a premature infant gut community with otherwise low bacterial novelty that shifts toward anaerobic metabolism during the third week of life.</title>
        <authorList>
            <person name="Brown C.T."/>
            <person name="Sharon I."/>
            <person name="Thomas B.C."/>
            <person name="Castelle C.J."/>
            <person name="Morowitz M.J."/>
            <person name="Banfield J.F."/>
        </authorList>
    </citation>
    <scope>NUCLEOTIDE SEQUENCE</scope>
</reference>
<organism evidence="1">
    <name type="scientific">human gut metagenome</name>
    <dbReference type="NCBI Taxonomy" id="408170"/>
    <lineage>
        <taxon>unclassified sequences</taxon>
        <taxon>metagenomes</taxon>
        <taxon>organismal metagenomes</taxon>
    </lineage>
</organism>
<gene>
    <name evidence="1" type="ORF">Q604_UNBC02097G0001</name>
</gene>
<proteinExistence type="predicted"/>
<name>W1YNI4_9ZZZZ</name>
<feature type="non-terminal residue" evidence="1">
    <location>
        <position position="35"/>
    </location>
</feature>
<accession>W1YNI4</accession>
<comment type="caution">
    <text evidence="1">The sequence shown here is derived from an EMBL/GenBank/DDBJ whole genome shotgun (WGS) entry which is preliminary data.</text>
</comment>
<dbReference type="AlphaFoldDB" id="W1YNI4"/>
<sequence length="35" mass="4508">MCTYKNNTNDTYDAMNFKHFFWIISFDKPFWFWTF</sequence>
<dbReference type="EMBL" id="AZMM01002097">
    <property type="protein sequence ID" value="ETJ43876.1"/>
    <property type="molecule type" value="Genomic_DNA"/>
</dbReference>